<proteinExistence type="inferred from homology"/>
<evidence type="ECO:0000313" key="9">
    <source>
        <dbReference type="Proteomes" id="UP000799421"/>
    </source>
</evidence>
<evidence type="ECO:0000256" key="3">
    <source>
        <dbReference type="ARBA" id="ARBA00022980"/>
    </source>
</evidence>
<dbReference type="PANTHER" id="PTHR37799">
    <property type="entry name" value="37S RIBOSOMAL PROTEIN S25, MITOCHONDRIAL"/>
    <property type="match status" value="1"/>
</dbReference>
<dbReference type="Pfam" id="PF13741">
    <property type="entry name" value="MRP-S25"/>
    <property type="match status" value="2"/>
</dbReference>
<evidence type="ECO:0000256" key="5">
    <source>
        <dbReference type="ARBA" id="ARBA00023274"/>
    </source>
</evidence>
<evidence type="ECO:0000256" key="2">
    <source>
        <dbReference type="ARBA" id="ARBA00009864"/>
    </source>
</evidence>
<evidence type="ECO:0000256" key="6">
    <source>
        <dbReference type="ARBA" id="ARBA00035137"/>
    </source>
</evidence>
<comment type="subcellular location">
    <subcellularLocation>
        <location evidence="1">Mitochondrion</location>
    </subcellularLocation>
</comment>
<dbReference type="GO" id="GO:0003735">
    <property type="term" value="F:structural constituent of ribosome"/>
    <property type="evidence" value="ECO:0007669"/>
    <property type="project" value="InterPro"/>
</dbReference>
<gene>
    <name evidence="8" type="ORF">K470DRAFT_254372</name>
</gene>
<dbReference type="EMBL" id="MU005958">
    <property type="protein sequence ID" value="KAF2864046.1"/>
    <property type="molecule type" value="Genomic_DNA"/>
</dbReference>
<sequence length="269" mass="30782">MGRQNLAPLRVHKAVTQILKTSPNSTPPPWYDAVAAVPPPSRLTRPLLQRSQIPGKKKASRMFMPLALKYEEDDLRWEYFNDHPWELARPRMVLENDGKDAQRWDWSIPLDHALNRPAPGKVDDVGNRQDEQWDRVRKSQNGRPINGESVVQRQAHLMSAGHDTDSAYNIARKEFYRVRHAQEIEERVAREEALSTGAFFGPGPLEVGMQLEDQKYEEWKKWAAREIMAMKQQQASAYSGPEEAEGQGEVCEGQMEVAEVQDSRVRVDA</sequence>
<accession>A0A6A7C8Z9</accession>
<keyword evidence="5" id="KW-0687">Ribonucleoprotein</keyword>
<protein>
    <recommendedName>
        <fullName evidence="6">Small ribosomal subunit protein mS23</fullName>
    </recommendedName>
    <alternativeName>
        <fullName evidence="7">37S ribosomal protein S25, mitochondrial</fullName>
    </alternativeName>
</protein>
<dbReference type="Proteomes" id="UP000799421">
    <property type="component" value="Unassembled WGS sequence"/>
</dbReference>
<keyword evidence="3" id="KW-0689">Ribosomal protein</keyword>
<keyword evidence="9" id="KW-1185">Reference proteome</keyword>
<keyword evidence="4" id="KW-0496">Mitochondrion</keyword>
<comment type="similarity">
    <text evidence="2">Belongs to the mitochondrion-specific ribosomal protein mS23 family.</text>
</comment>
<dbReference type="PANTHER" id="PTHR37799:SF1">
    <property type="entry name" value="SMALL RIBOSOMAL SUBUNIT PROTEIN MS23"/>
    <property type="match status" value="1"/>
</dbReference>
<dbReference type="InterPro" id="IPR016939">
    <property type="entry name" value="Ribosomal_mS23_fun"/>
</dbReference>
<organism evidence="8 9">
    <name type="scientific">Piedraia hortae CBS 480.64</name>
    <dbReference type="NCBI Taxonomy" id="1314780"/>
    <lineage>
        <taxon>Eukaryota</taxon>
        <taxon>Fungi</taxon>
        <taxon>Dikarya</taxon>
        <taxon>Ascomycota</taxon>
        <taxon>Pezizomycotina</taxon>
        <taxon>Dothideomycetes</taxon>
        <taxon>Dothideomycetidae</taxon>
        <taxon>Capnodiales</taxon>
        <taxon>Piedraiaceae</taxon>
        <taxon>Piedraia</taxon>
    </lineage>
</organism>
<evidence type="ECO:0000256" key="4">
    <source>
        <dbReference type="ARBA" id="ARBA00023128"/>
    </source>
</evidence>
<dbReference type="GO" id="GO:0005763">
    <property type="term" value="C:mitochondrial small ribosomal subunit"/>
    <property type="evidence" value="ECO:0007669"/>
    <property type="project" value="InterPro"/>
</dbReference>
<dbReference type="OrthoDB" id="5542239at2759"/>
<evidence type="ECO:0000256" key="7">
    <source>
        <dbReference type="ARBA" id="ARBA00035421"/>
    </source>
</evidence>
<evidence type="ECO:0000256" key="1">
    <source>
        <dbReference type="ARBA" id="ARBA00004173"/>
    </source>
</evidence>
<name>A0A6A7C8Z9_9PEZI</name>
<dbReference type="AlphaFoldDB" id="A0A6A7C8Z9"/>
<evidence type="ECO:0000313" key="8">
    <source>
        <dbReference type="EMBL" id="KAF2864046.1"/>
    </source>
</evidence>
<reference evidence="8" key="1">
    <citation type="journal article" date="2020" name="Stud. Mycol.">
        <title>101 Dothideomycetes genomes: a test case for predicting lifestyles and emergence of pathogens.</title>
        <authorList>
            <person name="Haridas S."/>
            <person name="Albert R."/>
            <person name="Binder M."/>
            <person name="Bloem J."/>
            <person name="Labutti K."/>
            <person name="Salamov A."/>
            <person name="Andreopoulos B."/>
            <person name="Baker S."/>
            <person name="Barry K."/>
            <person name="Bills G."/>
            <person name="Bluhm B."/>
            <person name="Cannon C."/>
            <person name="Castanera R."/>
            <person name="Culley D."/>
            <person name="Daum C."/>
            <person name="Ezra D."/>
            <person name="Gonzalez J."/>
            <person name="Henrissat B."/>
            <person name="Kuo A."/>
            <person name="Liang C."/>
            <person name="Lipzen A."/>
            <person name="Lutzoni F."/>
            <person name="Magnuson J."/>
            <person name="Mondo S."/>
            <person name="Nolan M."/>
            <person name="Ohm R."/>
            <person name="Pangilinan J."/>
            <person name="Park H.-J."/>
            <person name="Ramirez L."/>
            <person name="Alfaro M."/>
            <person name="Sun H."/>
            <person name="Tritt A."/>
            <person name="Yoshinaga Y."/>
            <person name="Zwiers L.-H."/>
            <person name="Turgeon B."/>
            <person name="Goodwin S."/>
            <person name="Spatafora J."/>
            <person name="Crous P."/>
            <person name="Grigoriev I."/>
        </authorList>
    </citation>
    <scope>NUCLEOTIDE SEQUENCE</scope>
    <source>
        <strain evidence="8">CBS 480.64</strain>
    </source>
</reference>